<feature type="domain" description="HTH araC/xylS-type" evidence="4">
    <location>
        <begin position="37"/>
        <end position="139"/>
    </location>
</feature>
<keyword evidence="3" id="KW-0804">Transcription</keyword>
<dbReference type="PROSITE" id="PS01124">
    <property type="entry name" value="HTH_ARAC_FAMILY_2"/>
    <property type="match status" value="1"/>
</dbReference>
<keyword evidence="2" id="KW-0238">DNA-binding</keyword>
<dbReference type="Gene3D" id="1.10.10.60">
    <property type="entry name" value="Homeodomain-like"/>
    <property type="match status" value="2"/>
</dbReference>
<name>A0A9D2ISY8_9FIRM</name>
<keyword evidence="1" id="KW-0805">Transcription regulation</keyword>
<dbReference type="EMBL" id="DXBU01000029">
    <property type="protein sequence ID" value="HIZ21660.1"/>
    <property type="molecule type" value="Genomic_DNA"/>
</dbReference>
<dbReference type="SUPFAM" id="SSF46689">
    <property type="entry name" value="Homeodomain-like"/>
    <property type="match status" value="1"/>
</dbReference>
<reference evidence="5" key="2">
    <citation type="submission" date="2021-04" db="EMBL/GenBank/DDBJ databases">
        <authorList>
            <person name="Gilroy R."/>
        </authorList>
    </citation>
    <scope>NUCLEOTIDE SEQUENCE</scope>
    <source>
        <strain evidence="5">14324</strain>
    </source>
</reference>
<evidence type="ECO:0000313" key="5">
    <source>
        <dbReference type="EMBL" id="HIZ21660.1"/>
    </source>
</evidence>
<evidence type="ECO:0000256" key="1">
    <source>
        <dbReference type="ARBA" id="ARBA00023015"/>
    </source>
</evidence>
<evidence type="ECO:0000259" key="4">
    <source>
        <dbReference type="PROSITE" id="PS01124"/>
    </source>
</evidence>
<sequence>YNSGDIETASYLLSKKLAQIFHSINQTGNDIDMSLSHQIKKYVCENLSNPNLSLKWISEQILFMNSDYVSKRFIKETGEKFSHYIVRKRIESAKKLLTSQTDLNVQEVAQQVGCGNNPLYFSQLFKKYTGMTPSSFYKKQKGL</sequence>
<dbReference type="Proteomes" id="UP000824041">
    <property type="component" value="Unassembled WGS sequence"/>
</dbReference>
<dbReference type="GO" id="GO:0043565">
    <property type="term" value="F:sequence-specific DNA binding"/>
    <property type="evidence" value="ECO:0007669"/>
    <property type="project" value="InterPro"/>
</dbReference>
<accession>A0A9D2ISY8</accession>
<protein>
    <submittedName>
        <fullName evidence="5">AraC family transcriptional regulator</fullName>
    </submittedName>
</protein>
<evidence type="ECO:0000313" key="6">
    <source>
        <dbReference type="Proteomes" id="UP000824041"/>
    </source>
</evidence>
<evidence type="ECO:0000256" key="3">
    <source>
        <dbReference type="ARBA" id="ARBA00023163"/>
    </source>
</evidence>
<dbReference type="InterPro" id="IPR009057">
    <property type="entry name" value="Homeodomain-like_sf"/>
</dbReference>
<reference evidence="5" key="1">
    <citation type="journal article" date="2021" name="PeerJ">
        <title>Extensive microbial diversity within the chicken gut microbiome revealed by metagenomics and culture.</title>
        <authorList>
            <person name="Gilroy R."/>
            <person name="Ravi A."/>
            <person name="Getino M."/>
            <person name="Pursley I."/>
            <person name="Horton D.L."/>
            <person name="Alikhan N.F."/>
            <person name="Baker D."/>
            <person name="Gharbi K."/>
            <person name="Hall N."/>
            <person name="Watson M."/>
            <person name="Adriaenssens E.M."/>
            <person name="Foster-Nyarko E."/>
            <person name="Jarju S."/>
            <person name="Secka A."/>
            <person name="Antonio M."/>
            <person name="Oren A."/>
            <person name="Chaudhuri R.R."/>
            <person name="La Ragione R."/>
            <person name="Hildebrand F."/>
            <person name="Pallen M.J."/>
        </authorList>
    </citation>
    <scope>NUCLEOTIDE SEQUENCE</scope>
    <source>
        <strain evidence="5">14324</strain>
    </source>
</reference>
<dbReference type="PANTHER" id="PTHR43280:SF28">
    <property type="entry name" value="HTH-TYPE TRANSCRIPTIONAL ACTIVATOR RHAS"/>
    <property type="match status" value="1"/>
</dbReference>
<organism evidence="5 6">
    <name type="scientific">Candidatus Blautia faecigallinarum</name>
    <dbReference type="NCBI Taxonomy" id="2838488"/>
    <lineage>
        <taxon>Bacteria</taxon>
        <taxon>Bacillati</taxon>
        <taxon>Bacillota</taxon>
        <taxon>Clostridia</taxon>
        <taxon>Lachnospirales</taxon>
        <taxon>Lachnospiraceae</taxon>
        <taxon>Blautia</taxon>
    </lineage>
</organism>
<dbReference type="GO" id="GO:0003700">
    <property type="term" value="F:DNA-binding transcription factor activity"/>
    <property type="evidence" value="ECO:0007669"/>
    <property type="project" value="InterPro"/>
</dbReference>
<evidence type="ECO:0000256" key="2">
    <source>
        <dbReference type="ARBA" id="ARBA00023125"/>
    </source>
</evidence>
<comment type="caution">
    <text evidence="5">The sequence shown here is derived from an EMBL/GenBank/DDBJ whole genome shotgun (WGS) entry which is preliminary data.</text>
</comment>
<proteinExistence type="predicted"/>
<dbReference type="InterPro" id="IPR018060">
    <property type="entry name" value="HTH_AraC"/>
</dbReference>
<gene>
    <name evidence="5" type="ORF">IAA21_02525</name>
</gene>
<dbReference type="Pfam" id="PF12833">
    <property type="entry name" value="HTH_18"/>
    <property type="match status" value="1"/>
</dbReference>
<dbReference type="SMART" id="SM00342">
    <property type="entry name" value="HTH_ARAC"/>
    <property type="match status" value="1"/>
</dbReference>
<dbReference type="PANTHER" id="PTHR43280">
    <property type="entry name" value="ARAC-FAMILY TRANSCRIPTIONAL REGULATOR"/>
    <property type="match status" value="1"/>
</dbReference>
<dbReference type="AlphaFoldDB" id="A0A9D2ISY8"/>
<feature type="non-terminal residue" evidence="5">
    <location>
        <position position="1"/>
    </location>
</feature>